<sequence length="187" mass="18786">MLLVYHTYHTPYLILPFPPKVFSVAGDLQTAGDGHRQPTPDAGDPPPAPHSPVPGNPSLSSRVGGGGGGGGGGGRWPGREMGEERYNRRERKGEKKSGGSPSGGTPRGVGGVGGGRSREGDLGWGAPGGLRPGCRRGRAWGGYRGSGLGGGGRGGSLASGVGCRHPSPAAGRSSATEKTLGGKDNMR</sequence>
<reference evidence="2" key="1">
    <citation type="submission" date="2023-07" db="EMBL/GenBank/DDBJ databases">
        <title>draft genome sequence of fig (Ficus carica).</title>
        <authorList>
            <person name="Takahashi T."/>
            <person name="Nishimura K."/>
        </authorList>
    </citation>
    <scope>NUCLEOTIDE SEQUENCE</scope>
</reference>
<evidence type="ECO:0000256" key="1">
    <source>
        <dbReference type="SAM" id="MobiDB-lite"/>
    </source>
</evidence>
<proteinExistence type="predicted"/>
<feature type="region of interest" description="Disordered" evidence="1">
    <location>
        <begin position="29"/>
        <end position="187"/>
    </location>
</feature>
<accession>A0AA88D0J0</accession>
<evidence type="ECO:0000313" key="3">
    <source>
        <dbReference type="Proteomes" id="UP001187192"/>
    </source>
</evidence>
<protein>
    <submittedName>
        <fullName evidence="2">Uncharacterized protein</fullName>
    </submittedName>
</protein>
<feature type="compositionally biased region" description="Gly residues" evidence="1">
    <location>
        <begin position="100"/>
        <end position="115"/>
    </location>
</feature>
<keyword evidence="3" id="KW-1185">Reference proteome</keyword>
<feature type="compositionally biased region" description="Basic and acidic residues" evidence="1">
    <location>
        <begin position="77"/>
        <end position="97"/>
    </location>
</feature>
<feature type="compositionally biased region" description="Gly residues" evidence="1">
    <location>
        <begin position="63"/>
        <end position="76"/>
    </location>
</feature>
<evidence type="ECO:0000313" key="2">
    <source>
        <dbReference type="EMBL" id="GMN42008.1"/>
    </source>
</evidence>
<dbReference type="Proteomes" id="UP001187192">
    <property type="component" value="Unassembled WGS sequence"/>
</dbReference>
<organism evidence="2 3">
    <name type="scientific">Ficus carica</name>
    <name type="common">Common fig</name>
    <dbReference type="NCBI Taxonomy" id="3494"/>
    <lineage>
        <taxon>Eukaryota</taxon>
        <taxon>Viridiplantae</taxon>
        <taxon>Streptophyta</taxon>
        <taxon>Embryophyta</taxon>
        <taxon>Tracheophyta</taxon>
        <taxon>Spermatophyta</taxon>
        <taxon>Magnoliopsida</taxon>
        <taxon>eudicotyledons</taxon>
        <taxon>Gunneridae</taxon>
        <taxon>Pentapetalae</taxon>
        <taxon>rosids</taxon>
        <taxon>fabids</taxon>
        <taxon>Rosales</taxon>
        <taxon>Moraceae</taxon>
        <taxon>Ficeae</taxon>
        <taxon>Ficus</taxon>
    </lineage>
</organism>
<dbReference type="EMBL" id="BTGU01000013">
    <property type="protein sequence ID" value="GMN42008.1"/>
    <property type="molecule type" value="Genomic_DNA"/>
</dbReference>
<feature type="compositionally biased region" description="Gly residues" evidence="1">
    <location>
        <begin position="122"/>
        <end position="131"/>
    </location>
</feature>
<dbReference type="AlphaFoldDB" id="A0AA88D0J0"/>
<feature type="compositionally biased region" description="Pro residues" evidence="1">
    <location>
        <begin position="43"/>
        <end position="55"/>
    </location>
</feature>
<comment type="caution">
    <text evidence="2">The sequence shown here is derived from an EMBL/GenBank/DDBJ whole genome shotgun (WGS) entry which is preliminary data.</text>
</comment>
<name>A0AA88D0J0_FICCA</name>
<gene>
    <name evidence="2" type="ORF">TIFTF001_011225</name>
</gene>
<feature type="compositionally biased region" description="Gly residues" evidence="1">
    <location>
        <begin position="139"/>
        <end position="157"/>
    </location>
</feature>